<dbReference type="RefSeq" id="WP_379155160.1">
    <property type="nucleotide sequence ID" value="NZ_JBHSRJ010000004.1"/>
</dbReference>
<protein>
    <submittedName>
        <fullName evidence="2">Spermidine synthase</fullName>
    </submittedName>
</protein>
<feature type="region of interest" description="Disordered" evidence="1">
    <location>
        <begin position="232"/>
        <end position="262"/>
    </location>
</feature>
<dbReference type="SUPFAM" id="SSF53335">
    <property type="entry name" value="S-adenosyl-L-methionine-dependent methyltransferases"/>
    <property type="match status" value="1"/>
</dbReference>
<dbReference type="NCBIfam" id="NF037959">
    <property type="entry name" value="MFS_SpdSyn"/>
    <property type="match status" value="1"/>
</dbReference>
<sequence length="262" mass="27652">MDEAEIVTGDRPGSFVLRMSGMDQSHVDLDDPTRIVFDYVRRLADVVDAVAPAGVPLRVVHVGGAAMTLPRYVAATRPRSAQVVLEPAASVTELVRRDLPLPRTSGIRVRDVDGRSGLAALRDGFADLVVVDAFADARVPGELVTTSCAAELLRVVGPSGVVALNLTDRAPFGWTRRAVAALRTVFPSVLLTAEPATLRAKRLGNLVVVASDGAVPLDALRRRAASSPTPYRVLDGAAVSDSFGGGTPFTDEDNEPSPPPSR</sequence>
<accession>A0ABW1LKG0</accession>
<reference evidence="3" key="1">
    <citation type="journal article" date="2019" name="Int. J. Syst. Evol. Microbiol.">
        <title>The Global Catalogue of Microorganisms (GCM) 10K type strain sequencing project: providing services to taxonomists for standard genome sequencing and annotation.</title>
        <authorList>
            <consortium name="The Broad Institute Genomics Platform"/>
            <consortium name="The Broad Institute Genome Sequencing Center for Infectious Disease"/>
            <person name="Wu L."/>
            <person name="Ma J."/>
        </authorList>
    </citation>
    <scope>NUCLEOTIDE SEQUENCE [LARGE SCALE GENOMIC DNA]</scope>
    <source>
        <strain evidence="3">CCUG 54522</strain>
    </source>
</reference>
<gene>
    <name evidence="2" type="ORF">ACFPYL_14030</name>
</gene>
<evidence type="ECO:0000256" key="1">
    <source>
        <dbReference type="SAM" id="MobiDB-lite"/>
    </source>
</evidence>
<organism evidence="2 3">
    <name type="scientific">Nocardioides hankookensis</name>
    <dbReference type="NCBI Taxonomy" id="443157"/>
    <lineage>
        <taxon>Bacteria</taxon>
        <taxon>Bacillati</taxon>
        <taxon>Actinomycetota</taxon>
        <taxon>Actinomycetes</taxon>
        <taxon>Propionibacteriales</taxon>
        <taxon>Nocardioidaceae</taxon>
        <taxon>Nocardioides</taxon>
    </lineage>
</organism>
<name>A0ABW1LKG0_9ACTN</name>
<dbReference type="Gene3D" id="3.40.50.150">
    <property type="entry name" value="Vaccinia Virus protein VP39"/>
    <property type="match status" value="1"/>
</dbReference>
<evidence type="ECO:0000313" key="2">
    <source>
        <dbReference type="EMBL" id="MFC6044209.1"/>
    </source>
</evidence>
<dbReference type="InterPro" id="IPR029063">
    <property type="entry name" value="SAM-dependent_MTases_sf"/>
</dbReference>
<evidence type="ECO:0000313" key="3">
    <source>
        <dbReference type="Proteomes" id="UP001596135"/>
    </source>
</evidence>
<keyword evidence="3" id="KW-1185">Reference proteome</keyword>
<comment type="caution">
    <text evidence="2">The sequence shown here is derived from an EMBL/GenBank/DDBJ whole genome shotgun (WGS) entry which is preliminary data.</text>
</comment>
<dbReference type="Proteomes" id="UP001596135">
    <property type="component" value="Unassembled WGS sequence"/>
</dbReference>
<proteinExistence type="predicted"/>
<dbReference type="EMBL" id="JBHSRJ010000004">
    <property type="protein sequence ID" value="MFC6044209.1"/>
    <property type="molecule type" value="Genomic_DNA"/>
</dbReference>